<dbReference type="GO" id="GO:0008168">
    <property type="term" value="F:methyltransferase activity"/>
    <property type="evidence" value="ECO:0007669"/>
    <property type="project" value="UniProtKB-KW"/>
</dbReference>
<dbReference type="Gene3D" id="3.40.50.150">
    <property type="entry name" value="Vaccinia Virus protein VP39"/>
    <property type="match status" value="1"/>
</dbReference>
<keyword evidence="2" id="KW-1185">Reference proteome</keyword>
<comment type="caution">
    <text evidence="1">The sequence shown here is derived from an EMBL/GenBank/DDBJ whole genome shotgun (WGS) entry which is preliminary data.</text>
</comment>
<proteinExistence type="predicted"/>
<keyword evidence="1" id="KW-0808">Transferase</keyword>
<dbReference type="AlphaFoldDB" id="A0A366LYW0"/>
<organism evidence="1 2">
    <name type="scientific">Spongiactinospora rosea</name>
    <dbReference type="NCBI Taxonomy" id="2248750"/>
    <lineage>
        <taxon>Bacteria</taxon>
        <taxon>Bacillati</taxon>
        <taxon>Actinomycetota</taxon>
        <taxon>Actinomycetes</taxon>
        <taxon>Streptosporangiales</taxon>
        <taxon>Streptosporangiaceae</taxon>
        <taxon>Spongiactinospora</taxon>
    </lineage>
</organism>
<dbReference type="RefSeq" id="WP_113981186.1">
    <property type="nucleotide sequence ID" value="NZ_QMEY01000005.1"/>
</dbReference>
<dbReference type="InterPro" id="IPR029063">
    <property type="entry name" value="SAM-dependent_MTases_sf"/>
</dbReference>
<dbReference type="SUPFAM" id="SSF53335">
    <property type="entry name" value="S-adenosyl-L-methionine-dependent methyltransferases"/>
    <property type="match status" value="1"/>
</dbReference>
<reference evidence="1 2" key="1">
    <citation type="submission" date="2018-06" db="EMBL/GenBank/DDBJ databases">
        <title>Sphaerisporangium craniellae sp. nov., isolated from a marine sponge in the South China Sea.</title>
        <authorList>
            <person name="Li L."/>
        </authorList>
    </citation>
    <scope>NUCLEOTIDE SEQUENCE [LARGE SCALE GENOMIC DNA]</scope>
    <source>
        <strain evidence="1 2">LHW63015</strain>
    </source>
</reference>
<dbReference type="Pfam" id="PF04672">
    <property type="entry name" value="Methyltransf_19"/>
    <property type="match status" value="1"/>
</dbReference>
<dbReference type="EMBL" id="QMEY01000005">
    <property type="protein sequence ID" value="RBQ19125.1"/>
    <property type="molecule type" value="Genomic_DNA"/>
</dbReference>
<dbReference type="InterPro" id="IPR006764">
    <property type="entry name" value="SAM_dep_MeTrfase_SAV2177_type"/>
</dbReference>
<protein>
    <submittedName>
        <fullName evidence="1">SAM-dependent methyltransferase</fullName>
    </submittedName>
</protein>
<accession>A0A366LYW0</accession>
<evidence type="ECO:0000313" key="2">
    <source>
        <dbReference type="Proteomes" id="UP000253303"/>
    </source>
</evidence>
<dbReference type="GO" id="GO:0032259">
    <property type="term" value="P:methylation"/>
    <property type="evidence" value="ECO:0007669"/>
    <property type="project" value="UniProtKB-KW"/>
</dbReference>
<dbReference type="OrthoDB" id="3216820at2"/>
<sequence length="279" mass="30225">MDTNACDPNAFDSTRPNAARIYGELSHGKDGLQPDREVSERLLEIAPKVRSAARANRDFLLRAVGSLAEQDHDQFIDFGTGLPAARSIHEVVQAVTPDARVVYVDNDRQVVLHGRAVLEGENVVMLFGDVRRPDAVFNHPVLTRVIDVRRPVVVIAGAVLHFVPDQDAAAFIQRLRARLAPGGTLVFSHACSDRSTPEEIAKGQTLYAESATPLLVRSSAQIAALLEGCDMEEPGLVEVPLWRPEPGPPPEDVGNALLLGCLADLNAYGFPAEPRPEVP</sequence>
<dbReference type="Proteomes" id="UP000253303">
    <property type="component" value="Unassembled WGS sequence"/>
</dbReference>
<name>A0A366LYW0_9ACTN</name>
<dbReference type="PIRSF" id="PIRSF017393">
    <property type="entry name" value="MTase_SAV2177"/>
    <property type="match status" value="1"/>
</dbReference>
<keyword evidence="1" id="KW-0489">Methyltransferase</keyword>
<evidence type="ECO:0000313" key="1">
    <source>
        <dbReference type="EMBL" id="RBQ19125.1"/>
    </source>
</evidence>
<gene>
    <name evidence="1" type="ORF">DP939_14295</name>
</gene>